<proteinExistence type="predicted"/>
<dbReference type="PANTHER" id="PTHR42878:SF7">
    <property type="entry name" value="SENSOR HISTIDINE KINASE GLRK"/>
    <property type="match status" value="1"/>
</dbReference>
<dbReference type="SUPFAM" id="SSF55785">
    <property type="entry name" value="PYP-like sensor domain (PAS domain)"/>
    <property type="match status" value="3"/>
</dbReference>
<organism evidence="18 19">
    <name type="scientific">Aquabacterium lacunae</name>
    <dbReference type="NCBI Taxonomy" id="2528630"/>
    <lineage>
        <taxon>Bacteria</taxon>
        <taxon>Pseudomonadati</taxon>
        <taxon>Pseudomonadota</taxon>
        <taxon>Betaproteobacteria</taxon>
        <taxon>Burkholderiales</taxon>
        <taxon>Aquabacterium</taxon>
    </lineage>
</organism>
<dbReference type="Pfam" id="PF00512">
    <property type="entry name" value="HisKA"/>
    <property type="match status" value="1"/>
</dbReference>
<dbReference type="NCBIfam" id="TIGR00229">
    <property type="entry name" value="sensory_box"/>
    <property type="match status" value="3"/>
</dbReference>
<dbReference type="CDD" id="cd00075">
    <property type="entry name" value="HATPase"/>
    <property type="match status" value="1"/>
</dbReference>
<evidence type="ECO:0000259" key="17">
    <source>
        <dbReference type="PROSITE" id="PS50113"/>
    </source>
</evidence>
<dbReference type="Gene3D" id="3.30.450.20">
    <property type="entry name" value="PAS domain"/>
    <property type="match status" value="3"/>
</dbReference>
<dbReference type="InterPro" id="IPR004358">
    <property type="entry name" value="Sig_transdc_His_kin-like_C"/>
</dbReference>
<keyword evidence="5" id="KW-0808">Transferase</keyword>
<dbReference type="PROSITE" id="PS50113">
    <property type="entry name" value="PAC"/>
    <property type="match status" value="1"/>
</dbReference>
<dbReference type="SMART" id="SM00091">
    <property type="entry name" value="PAS"/>
    <property type="match status" value="3"/>
</dbReference>
<feature type="domain" description="PAS" evidence="16">
    <location>
        <begin position="556"/>
        <end position="603"/>
    </location>
</feature>
<dbReference type="GO" id="GO:0007234">
    <property type="term" value="P:osmosensory signaling via phosphorelay pathway"/>
    <property type="evidence" value="ECO:0007669"/>
    <property type="project" value="TreeGrafter"/>
</dbReference>
<evidence type="ECO:0000256" key="11">
    <source>
        <dbReference type="ARBA" id="ARBA00023012"/>
    </source>
</evidence>
<dbReference type="InterPro" id="IPR036890">
    <property type="entry name" value="HATPase_C_sf"/>
</dbReference>
<dbReference type="SMART" id="SM00388">
    <property type="entry name" value="HisKA"/>
    <property type="match status" value="1"/>
</dbReference>
<protein>
    <recommendedName>
        <fullName evidence="3">histidine kinase</fullName>
        <ecNumber evidence="3">2.7.13.3</ecNumber>
    </recommendedName>
</protein>
<feature type="transmembrane region" description="Helical" evidence="14">
    <location>
        <begin position="33"/>
        <end position="53"/>
    </location>
</feature>
<dbReference type="InterPro" id="IPR050351">
    <property type="entry name" value="BphY/WalK/GraS-like"/>
</dbReference>
<dbReference type="EC" id="2.7.13.3" evidence="3"/>
<dbReference type="GO" id="GO:0000156">
    <property type="term" value="F:phosphorelay response regulator activity"/>
    <property type="evidence" value="ECO:0007669"/>
    <property type="project" value="TreeGrafter"/>
</dbReference>
<dbReference type="CDD" id="cd00082">
    <property type="entry name" value="HisKA"/>
    <property type="match status" value="1"/>
</dbReference>
<dbReference type="Pfam" id="PF13188">
    <property type="entry name" value="PAS_8"/>
    <property type="match status" value="1"/>
</dbReference>
<dbReference type="InterPro" id="IPR003594">
    <property type="entry name" value="HATPase_dom"/>
</dbReference>
<dbReference type="SUPFAM" id="SSF55874">
    <property type="entry name" value="ATPase domain of HSP90 chaperone/DNA topoisomerase II/histidine kinase"/>
    <property type="match status" value="1"/>
</dbReference>
<dbReference type="InterPro" id="IPR003661">
    <property type="entry name" value="HisK_dim/P_dom"/>
</dbReference>
<dbReference type="Gene3D" id="1.10.287.130">
    <property type="match status" value="1"/>
</dbReference>
<accession>A0A4Q9H2E8</accession>
<evidence type="ECO:0000256" key="8">
    <source>
        <dbReference type="ARBA" id="ARBA00022777"/>
    </source>
</evidence>
<evidence type="ECO:0000256" key="12">
    <source>
        <dbReference type="ARBA" id="ARBA00023136"/>
    </source>
</evidence>
<evidence type="ECO:0000256" key="13">
    <source>
        <dbReference type="SAM" id="MobiDB-lite"/>
    </source>
</evidence>
<keyword evidence="9" id="KW-0067">ATP-binding</keyword>
<dbReference type="GO" id="GO:0005886">
    <property type="term" value="C:plasma membrane"/>
    <property type="evidence" value="ECO:0007669"/>
    <property type="project" value="UniProtKB-SubCell"/>
</dbReference>
<dbReference type="GO" id="GO:0006355">
    <property type="term" value="P:regulation of DNA-templated transcription"/>
    <property type="evidence" value="ECO:0007669"/>
    <property type="project" value="InterPro"/>
</dbReference>
<name>A0A4Q9H2E8_9BURK</name>
<evidence type="ECO:0000256" key="5">
    <source>
        <dbReference type="ARBA" id="ARBA00022679"/>
    </source>
</evidence>
<evidence type="ECO:0000256" key="14">
    <source>
        <dbReference type="SAM" id="Phobius"/>
    </source>
</evidence>
<dbReference type="InterPro" id="IPR036097">
    <property type="entry name" value="HisK_dim/P_sf"/>
</dbReference>
<keyword evidence="6 14" id="KW-0812">Transmembrane</keyword>
<evidence type="ECO:0000313" key="18">
    <source>
        <dbReference type="EMBL" id="TBO34389.1"/>
    </source>
</evidence>
<dbReference type="RefSeq" id="WP_130966339.1">
    <property type="nucleotide sequence ID" value="NZ_SIXI01000001.1"/>
</dbReference>
<comment type="subcellular location">
    <subcellularLocation>
        <location evidence="2">Cell inner membrane</location>
        <topology evidence="2">Multi-pass membrane protein</topology>
    </subcellularLocation>
</comment>
<dbReference type="InterPro" id="IPR005467">
    <property type="entry name" value="His_kinase_dom"/>
</dbReference>
<comment type="caution">
    <text evidence="18">The sequence shown here is derived from an EMBL/GenBank/DDBJ whole genome shotgun (WGS) entry which is preliminary data.</text>
</comment>
<dbReference type="CDD" id="cd00130">
    <property type="entry name" value="PAS"/>
    <property type="match status" value="3"/>
</dbReference>
<reference evidence="18 19" key="1">
    <citation type="submission" date="2019-02" db="EMBL/GenBank/DDBJ databases">
        <title>Aquabacterium sp. strain KMB7.</title>
        <authorList>
            <person name="Chen W.-M."/>
        </authorList>
    </citation>
    <scope>NUCLEOTIDE SEQUENCE [LARGE SCALE GENOMIC DNA]</scope>
    <source>
        <strain evidence="18 19">KMB7</strain>
    </source>
</reference>
<evidence type="ECO:0000313" key="19">
    <source>
        <dbReference type="Proteomes" id="UP000292120"/>
    </source>
</evidence>
<dbReference type="Gene3D" id="3.30.565.10">
    <property type="entry name" value="Histidine kinase-like ATPase, C-terminal domain"/>
    <property type="match status" value="1"/>
</dbReference>
<feature type="domain" description="PAC" evidence="17">
    <location>
        <begin position="501"/>
        <end position="555"/>
    </location>
</feature>
<dbReference type="InterPro" id="IPR000014">
    <property type="entry name" value="PAS"/>
</dbReference>
<dbReference type="Pfam" id="PF13426">
    <property type="entry name" value="PAS_9"/>
    <property type="match status" value="1"/>
</dbReference>
<feature type="domain" description="PAS" evidence="16">
    <location>
        <begin position="432"/>
        <end position="500"/>
    </location>
</feature>
<evidence type="ECO:0000256" key="9">
    <source>
        <dbReference type="ARBA" id="ARBA00022840"/>
    </source>
</evidence>
<dbReference type="InterPro" id="IPR001610">
    <property type="entry name" value="PAC"/>
</dbReference>
<dbReference type="FunFam" id="1.10.287.130:FF:000001">
    <property type="entry name" value="Two-component sensor histidine kinase"/>
    <property type="match status" value="1"/>
</dbReference>
<keyword evidence="19" id="KW-1185">Reference proteome</keyword>
<dbReference type="PROSITE" id="PS50112">
    <property type="entry name" value="PAS"/>
    <property type="match status" value="3"/>
</dbReference>
<dbReference type="GO" id="GO:0000155">
    <property type="term" value="F:phosphorelay sensor kinase activity"/>
    <property type="evidence" value="ECO:0007669"/>
    <property type="project" value="InterPro"/>
</dbReference>
<evidence type="ECO:0000256" key="6">
    <source>
        <dbReference type="ARBA" id="ARBA00022692"/>
    </source>
</evidence>
<keyword evidence="4" id="KW-0597">Phosphoprotein</keyword>
<dbReference type="OrthoDB" id="9810730at2"/>
<dbReference type="FunFam" id="3.30.565.10:FF:000006">
    <property type="entry name" value="Sensor histidine kinase WalK"/>
    <property type="match status" value="1"/>
</dbReference>
<evidence type="ECO:0000256" key="2">
    <source>
        <dbReference type="ARBA" id="ARBA00004429"/>
    </source>
</evidence>
<feature type="transmembrane region" description="Helical" evidence="14">
    <location>
        <begin position="259"/>
        <end position="284"/>
    </location>
</feature>
<dbReference type="PRINTS" id="PR00344">
    <property type="entry name" value="BCTRLSENSOR"/>
</dbReference>
<dbReference type="Pfam" id="PF00989">
    <property type="entry name" value="PAS"/>
    <property type="match status" value="1"/>
</dbReference>
<feature type="domain" description="PAS" evidence="16">
    <location>
        <begin position="307"/>
        <end position="352"/>
    </location>
</feature>
<evidence type="ECO:0000256" key="10">
    <source>
        <dbReference type="ARBA" id="ARBA00022989"/>
    </source>
</evidence>
<feature type="region of interest" description="Disordered" evidence="13">
    <location>
        <begin position="618"/>
        <end position="639"/>
    </location>
</feature>
<dbReference type="EMBL" id="SIXI01000001">
    <property type="protein sequence ID" value="TBO34389.1"/>
    <property type="molecule type" value="Genomic_DNA"/>
</dbReference>
<evidence type="ECO:0000256" key="1">
    <source>
        <dbReference type="ARBA" id="ARBA00000085"/>
    </source>
</evidence>
<dbReference type="InterPro" id="IPR035965">
    <property type="entry name" value="PAS-like_dom_sf"/>
</dbReference>
<dbReference type="SMART" id="SM00387">
    <property type="entry name" value="HATPase_c"/>
    <property type="match status" value="1"/>
</dbReference>
<evidence type="ECO:0000256" key="3">
    <source>
        <dbReference type="ARBA" id="ARBA00012438"/>
    </source>
</evidence>
<sequence>MTERSKDRFFFKLVFSSLDKLEKLTDGSRPWRAVLGIVLVGSVLTLLLCISLWNTSFHREQLAFRAVASQIQAQAGDRLMYRRWMLVHAADRWSQGPLPPSSAGTGFAPGELVALRPGGEIPQIMGWQKLAETSRASLQRFWTQQVAAASHYDEPLISPALTDTSNRVLWLMVQPAKAEQPDGRPAGWLVTRVDETVLLPLLQDVAGWQMSARLASDQDDAGAGEAHVWHTALLPQGDLGGPVLHLEGRVHLDGWMSWLARYASVCIAAAAGIVTTLGALYAYVVLISIRLRAQALARKNTAELQRSESRNRAVVDTAPDAIITVDDQARVQWCNQATVSIFGQNLDDLRGKPLSAVVPALEGRSMQDWFRDHGIANRVLSYECKGRRAEGTEFPIAVSASRSELDKDVINTFIVRDTTDAKWAEQELLLRERALESSEDAVFITDMCLPGQPIIFANPAFERITGYEVHEVLGHNCRFLQRDDREQPAIATMRLAIEQGRPCQVVLRNYRKDGSLFWNELTISPVRGLDEKVSHYVGIASDITDRIAAEQVLNLRTERLNAVFDLSPDGFVVLDKRGELSIVNPAFERMTGLDATTLVGQSLDAFEEHLMSLCASVEKDDKTSGAENDSGMPGSRRELLHLHSPTPRTLVRRVRHGGHDNETVMYFRDITHELEVDRMKSEFLSMAAHELRTPMASIFGFTELLLKRKFDDARRQDMLSTIHRQASVLINLVNELLDLARIESRRGKDFKRKRQTLQPIIESVVSGLLIHNDDRKVQLSLPPSQIDVDVDSEKLSLAITNVLSNAYKYSPQGGDIELDLVWRDRDGHKECGIRVTDHGIGMTDEQLARVFERFFRADTSGNIPGTGLGMTIVKEIVELHGGQVVLSSQHGTGTTVVLWVPVLGQGAAALSEDLAATH</sequence>
<evidence type="ECO:0000256" key="4">
    <source>
        <dbReference type="ARBA" id="ARBA00022553"/>
    </source>
</evidence>
<comment type="catalytic activity">
    <reaction evidence="1">
        <text>ATP + protein L-histidine = ADP + protein N-phospho-L-histidine.</text>
        <dbReference type="EC" id="2.7.13.3"/>
    </reaction>
</comment>
<dbReference type="PROSITE" id="PS50109">
    <property type="entry name" value="HIS_KIN"/>
    <property type="match status" value="1"/>
</dbReference>
<dbReference type="InterPro" id="IPR013767">
    <property type="entry name" value="PAS_fold"/>
</dbReference>
<evidence type="ECO:0000256" key="7">
    <source>
        <dbReference type="ARBA" id="ARBA00022741"/>
    </source>
</evidence>
<dbReference type="Proteomes" id="UP000292120">
    <property type="component" value="Unassembled WGS sequence"/>
</dbReference>
<evidence type="ECO:0000259" key="15">
    <source>
        <dbReference type="PROSITE" id="PS50109"/>
    </source>
</evidence>
<dbReference type="GO" id="GO:0005524">
    <property type="term" value="F:ATP binding"/>
    <property type="evidence" value="ECO:0007669"/>
    <property type="project" value="UniProtKB-KW"/>
</dbReference>
<dbReference type="SMART" id="SM00086">
    <property type="entry name" value="PAC"/>
    <property type="match status" value="2"/>
</dbReference>
<keyword evidence="11" id="KW-0902">Two-component regulatory system</keyword>
<gene>
    <name evidence="18" type="ORF">EYS42_02940</name>
</gene>
<dbReference type="GO" id="GO:0030295">
    <property type="term" value="F:protein kinase activator activity"/>
    <property type="evidence" value="ECO:0007669"/>
    <property type="project" value="TreeGrafter"/>
</dbReference>
<dbReference type="SUPFAM" id="SSF47384">
    <property type="entry name" value="Homodimeric domain of signal transducing histidine kinase"/>
    <property type="match status" value="1"/>
</dbReference>
<dbReference type="Pfam" id="PF02518">
    <property type="entry name" value="HATPase_c"/>
    <property type="match status" value="1"/>
</dbReference>
<feature type="domain" description="Histidine kinase" evidence="15">
    <location>
        <begin position="686"/>
        <end position="904"/>
    </location>
</feature>
<keyword evidence="8" id="KW-0418">Kinase</keyword>
<dbReference type="PANTHER" id="PTHR42878">
    <property type="entry name" value="TWO-COMPONENT HISTIDINE KINASE"/>
    <property type="match status" value="1"/>
</dbReference>
<dbReference type="InterPro" id="IPR000700">
    <property type="entry name" value="PAS-assoc_C"/>
</dbReference>
<keyword evidence="7" id="KW-0547">Nucleotide-binding</keyword>
<dbReference type="AlphaFoldDB" id="A0A4Q9H2E8"/>
<keyword evidence="12 14" id="KW-0472">Membrane</keyword>
<keyword evidence="10 14" id="KW-1133">Transmembrane helix</keyword>
<evidence type="ECO:0000259" key="16">
    <source>
        <dbReference type="PROSITE" id="PS50112"/>
    </source>
</evidence>